<gene>
    <name evidence="1" type="ORF">E5259_13125</name>
</gene>
<organism evidence="1 2">
    <name type="scientific">Blautia producta</name>
    <dbReference type="NCBI Taxonomy" id="33035"/>
    <lineage>
        <taxon>Bacteria</taxon>
        <taxon>Bacillati</taxon>
        <taxon>Bacillota</taxon>
        <taxon>Clostridia</taxon>
        <taxon>Lachnospirales</taxon>
        <taxon>Lachnospiraceae</taxon>
        <taxon>Blautia</taxon>
    </lineage>
</organism>
<evidence type="ECO:0000313" key="2">
    <source>
        <dbReference type="Proteomes" id="UP000515789"/>
    </source>
</evidence>
<evidence type="ECO:0000313" key="1">
    <source>
        <dbReference type="EMBL" id="QMW78457.1"/>
    </source>
</evidence>
<name>A0A7G5MV14_9FIRM</name>
<dbReference type="Proteomes" id="UP000515789">
    <property type="component" value="Chromosome"/>
</dbReference>
<reference evidence="1 2" key="1">
    <citation type="submission" date="2019-04" db="EMBL/GenBank/DDBJ databases">
        <authorList>
            <person name="Schori C."/>
            <person name="Ahrens C."/>
        </authorList>
    </citation>
    <scope>NUCLEOTIDE SEQUENCE [LARGE SCALE GENOMIC DNA]</scope>
    <source>
        <strain evidence="1 2">DSM 2950</strain>
    </source>
</reference>
<dbReference type="RefSeq" id="WP_018595796.1">
    <property type="nucleotide sequence ID" value="NZ_AP031416.1"/>
</dbReference>
<dbReference type="EMBL" id="CP039126">
    <property type="protein sequence ID" value="QMW78457.1"/>
    <property type="molecule type" value="Genomic_DNA"/>
</dbReference>
<dbReference type="GeneID" id="75050978"/>
<dbReference type="AlphaFoldDB" id="A0A7G5MV14"/>
<dbReference type="Gene3D" id="1.10.357.10">
    <property type="entry name" value="Tetracycline Repressor, domain 2"/>
    <property type="match status" value="1"/>
</dbReference>
<proteinExistence type="predicted"/>
<sequence>MPPKPKITKEMILSIVLEITRETGFETVNARSIAHKLQCSTRPIFTCYANMDELKNEFLAVAYKFYEQFVTDYSNSEDVSPYLILPLSYIAFAQKETYLFKLLFVNDMDLKMTEANDFYKEIDNERRAVLFSETIGIELEHAKKIFLDLFLYTHGIAVLTVTKKLTFNRNTAEKMVMNTLSALIRQEKPDWDPCMR</sequence>
<protein>
    <submittedName>
        <fullName evidence="1">TetR/AcrR family transcriptional regulator</fullName>
    </submittedName>
</protein>
<accession>A0A7G5MV14</accession>
<dbReference type="SUPFAM" id="SSF46689">
    <property type="entry name" value="Homeodomain-like"/>
    <property type="match status" value="1"/>
</dbReference>
<dbReference type="InterPro" id="IPR009057">
    <property type="entry name" value="Homeodomain-like_sf"/>
</dbReference>